<dbReference type="SUPFAM" id="SSF47323">
    <property type="entry name" value="Anticodon-binding domain of a subclass of class I aminoacyl-tRNA synthetases"/>
    <property type="match status" value="1"/>
</dbReference>
<evidence type="ECO:0000256" key="5">
    <source>
        <dbReference type="ARBA" id="ARBA00022840"/>
    </source>
</evidence>
<dbReference type="InterPro" id="IPR035684">
    <property type="entry name" value="ArgRS_core"/>
</dbReference>
<dbReference type="PROSITE" id="PS00178">
    <property type="entry name" value="AA_TRNA_LIGASE_I"/>
    <property type="match status" value="1"/>
</dbReference>
<dbReference type="PRINTS" id="PR01038">
    <property type="entry name" value="TRNASYNTHARG"/>
</dbReference>
<reference evidence="12 13" key="1">
    <citation type="submission" date="2014-04" db="EMBL/GenBank/DDBJ databases">
        <authorList>
            <consortium name="DOE Joint Genome Institute"/>
            <person name="Kuo A."/>
            <person name="Tarkka M."/>
            <person name="Buscot F."/>
            <person name="Kohler A."/>
            <person name="Nagy L.G."/>
            <person name="Floudas D."/>
            <person name="Copeland A."/>
            <person name="Barry K.W."/>
            <person name="Cichocki N."/>
            <person name="Veneault-Fourrey C."/>
            <person name="LaButti K."/>
            <person name="Lindquist E.A."/>
            <person name="Lipzen A."/>
            <person name="Lundell T."/>
            <person name="Morin E."/>
            <person name="Murat C."/>
            <person name="Sun H."/>
            <person name="Tunlid A."/>
            <person name="Henrissat B."/>
            <person name="Grigoriev I.V."/>
            <person name="Hibbett D.S."/>
            <person name="Martin F."/>
            <person name="Nordberg H.P."/>
            <person name="Cantor M.N."/>
            <person name="Hua S.X."/>
        </authorList>
    </citation>
    <scope>NUCLEOTIDE SEQUENCE [LARGE SCALE GENOMIC DNA]</scope>
    <source>
        <strain evidence="12 13">F 1598</strain>
    </source>
</reference>
<evidence type="ECO:0000259" key="11">
    <source>
        <dbReference type="SMART" id="SM00836"/>
    </source>
</evidence>
<dbReference type="Pfam" id="PF00750">
    <property type="entry name" value="tRNA-synt_1d"/>
    <property type="match status" value="1"/>
</dbReference>
<dbReference type="EMBL" id="KN832987">
    <property type="protein sequence ID" value="KIM84428.1"/>
    <property type="molecule type" value="Genomic_DNA"/>
</dbReference>
<dbReference type="FunFam" id="3.40.50.620:FF:000058">
    <property type="entry name" value="Mitochondrial arginyl-tRNA synthetase"/>
    <property type="match status" value="1"/>
</dbReference>
<dbReference type="Gene3D" id="3.40.50.620">
    <property type="entry name" value="HUPs"/>
    <property type="match status" value="1"/>
</dbReference>
<comment type="catalytic activity">
    <reaction evidence="9">
        <text>tRNA(Arg) + L-arginine + ATP = L-arginyl-tRNA(Arg) + AMP + diphosphate</text>
        <dbReference type="Rhea" id="RHEA:20301"/>
        <dbReference type="Rhea" id="RHEA-COMP:9658"/>
        <dbReference type="Rhea" id="RHEA-COMP:9673"/>
        <dbReference type="ChEBI" id="CHEBI:30616"/>
        <dbReference type="ChEBI" id="CHEBI:32682"/>
        <dbReference type="ChEBI" id="CHEBI:33019"/>
        <dbReference type="ChEBI" id="CHEBI:78442"/>
        <dbReference type="ChEBI" id="CHEBI:78513"/>
        <dbReference type="ChEBI" id="CHEBI:456215"/>
        <dbReference type="EC" id="6.1.1.19"/>
    </reaction>
</comment>
<gene>
    <name evidence="12" type="ORF">PILCRDRAFT_817988</name>
</gene>
<dbReference type="InParanoid" id="A0A0C3BDN0"/>
<dbReference type="GO" id="GO:0032543">
    <property type="term" value="P:mitochondrial translation"/>
    <property type="evidence" value="ECO:0007669"/>
    <property type="project" value="TreeGrafter"/>
</dbReference>
<dbReference type="FunFam" id="1.10.730.10:FF:000006">
    <property type="entry name" value="Arginyl-tRNA synthetase 2, mitochondrial"/>
    <property type="match status" value="1"/>
</dbReference>
<dbReference type="InterPro" id="IPR036695">
    <property type="entry name" value="Arg-tRNA-synth_N_sf"/>
</dbReference>
<evidence type="ECO:0000256" key="3">
    <source>
        <dbReference type="ARBA" id="ARBA00022598"/>
    </source>
</evidence>
<evidence type="ECO:0000256" key="1">
    <source>
        <dbReference type="ARBA" id="ARBA00005594"/>
    </source>
</evidence>
<dbReference type="SMART" id="SM00836">
    <property type="entry name" value="DALR_1"/>
    <property type="match status" value="1"/>
</dbReference>
<dbReference type="STRING" id="765440.A0A0C3BDN0"/>
<dbReference type="GO" id="GO:0004814">
    <property type="term" value="F:arginine-tRNA ligase activity"/>
    <property type="evidence" value="ECO:0007669"/>
    <property type="project" value="UniProtKB-EC"/>
</dbReference>
<dbReference type="GO" id="GO:0006420">
    <property type="term" value="P:arginyl-tRNA aminoacylation"/>
    <property type="evidence" value="ECO:0007669"/>
    <property type="project" value="InterPro"/>
</dbReference>
<dbReference type="InterPro" id="IPR009080">
    <property type="entry name" value="tRNAsynth_Ia_anticodon-bd"/>
</dbReference>
<dbReference type="InterPro" id="IPR014729">
    <property type="entry name" value="Rossmann-like_a/b/a_fold"/>
</dbReference>
<dbReference type="PANTHER" id="PTHR11956">
    <property type="entry name" value="ARGINYL-TRNA SYNTHETASE"/>
    <property type="match status" value="1"/>
</dbReference>
<comment type="similarity">
    <text evidence="1 10">Belongs to the class-I aminoacyl-tRNA synthetase family.</text>
</comment>
<dbReference type="CDD" id="cd00671">
    <property type="entry name" value="ArgRS_core"/>
    <property type="match status" value="1"/>
</dbReference>
<evidence type="ECO:0000256" key="4">
    <source>
        <dbReference type="ARBA" id="ARBA00022741"/>
    </source>
</evidence>
<dbReference type="GO" id="GO:0005739">
    <property type="term" value="C:mitochondrion"/>
    <property type="evidence" value="ECO:0007669"/>
    <property type="project" value="TreeGrafter"/>
</dbReference>
<dbReference type="NCBIfam" id="TIGR00456">
    <property type="entry name" value="argS"/>
    <property type="match status" value="1"/>
</dbReference>
<dbReference type="Pfam" id="PF05746">
    <property type="entry name" value="DALR_1"/>
    <property type="match status" value="1"/>
</dbReference>
<protein>
    <recommendedName>
        <fullName evidence="2">arginine--tRNA ligase</fullName>
        <ecNumber evidence="2">6.1.1.19</ecNumber>
    </recommendedName>
    <alternativeName>
        <fullName evidence="8">Arginyl-tRNA synthetase</fullName>
    </alternativeName>
</protein>
<dbReference type="InterPro" id="IPR001412">
    <property type="entry name" value="aa-tRNA-synth_I_CS"/>
</dbReference>
<organism evidence="12 13">
    <name type="scientific">Piloderma croceum (strain F 1598)</name>
    <dbReference type="NCBI Taxonomy" id="765440"/>
    <lineage>
        <taxon>Eukaryota</taxon>
        <taxon>Fungi</taxon>
        <taxon>Dikarya</taxon>
        <taxon>Basidiomycota</taxon>
        <taxon>Agaricomycotina</taxon>
        <taxon>Agaricomycetes</taxon>
        <taxon>Agaricomycetidae</taxon>
        <taxon>Atheliales</taxon>
        <taxon>Atheliaceae</taxon>
        <taxon>Piloderma</taxon>
    </lineage>
</organism>
<accession>A0A0C3BDN0</accession>
<evidence type="ECO:0000256" key="10">
    <source>
        <dbReference type="RuleBase" id="RU363038"/>
    </source>
</evidence>
<dbReference type="FunCoup" id="A0A0C3BDN0">
    <property type="interactions" value="637"/>
</dbReference>
<dbReference type="PANTHER" id="PTHR11956:SF11">
    <property type="entry name" value="ARGININE--TRNA LIGASE, MITOCHONDRIAL-RELATED"/>
    <property type="match status" value="1"/>
</dbReference>
<dbReference type="EC" id="6.1.1.19" evidence="2"/>
<sequence length="596" mass="67217">MASSSSTNLPPLPQVPGTDPSICVLDSFRTSIAKRISDAFPSLTLEQAYSGVDYGKKGVDFTVALPRFRLPGKVDELAKQVISKFQPDDYVSSVTHDKAFLHFQLTTPTLIRSILTQVHDFTHSSTSEYGANTLGKGKKLVIEYSSPNIAKSFHVGHLRSTIIGAFLANLYKTCGWEVVSVNYLGDWGTQFGMIAHGFEKYGSQEELQKDAIKHLYQVYVKVSADAAADPSVKVDAAKWFKRMEDGEEEALKNWRVWRELSVKKYEEEYERLNVKFDVYLGESMVGKEWQDKALEKLEEMGLISDAKGAKLVDLEKWKLGKAVLRKADGTSIYLTRDIGGAIERYEKYKFDKMIYVVASQQDLHLAQFFKILNLMEFPWAKDLEHVNYGLVLGMSTRKGTAVFLDEIIREATGVMHEQMKKNEEKYNAVEDPESVSQEIGITGIKIQDMAAKRINNYTFNWDRMLSFEGDTGPYLQYAHVRLSSISRKNPNLLPLPAPSQLDISTLTTSAQAREIVFLLGTYPDVVKTALKTHEPSGVVTFAFRLSHAISSAWETVVVKNEEDEEKAKARMWMYLCARDVLGAAMRLLSITPLERM</sequence>
<dbReference type="SUPFAM" id="SSF52374">
    <property type="entry name" value="Nucleotidylyl transferase"/>
    <property type="match status" value="1"/>
</dbReference>
<dbReference type="Gene3D" id="3.30.1360.70">
    <property type="entry name" value="Arginyl tRNA synthetase N-terminal domain"/>
    <property type="match status" value="1"/>
</dbReference>
<dbReference type="GO" id="GO:0005524">
    <property type="term" value="F:ATP binding"/>
    <property type="evidence" value="ECO:0007669"/>
    <property type="project" value="UniProtKB-KW"/>
</dbReference>
<keyword evidence="4 10" id="KW-0547">Nucleotide-binding</keyword>
<keyword evidence="5 10" id="KW-0067">ATP-binding</keyword>
<evidence type="ECO:0000256" key="8">
    <source>
        <dbReference type="ARBA" id="ARBA00033033"/>
    </source>
</evidence>
<dbReference type="OrthoDB" id="68056at2759"/>
<evidence type="ECO:0000313" key="12">
    <source>
        <dbReference type="EMBL" id="KIM84428.1"/>
    </source>
</evidence>
<dbReference type="CDD" id="cd07956">
    <property type="entry name" value="Anticodon_Ia_Arg"/>
    <property type="match status" value="1"/>
</dbReference>
<evidence type="ECO:0000313" key="13">
    <source>
        <dbReference type="Proteomes" id="UP000054166"/>
    </source>
</evidence>
<dbReference type="AlphaFoldDB" id="A0A0C3BDN0"/>
<evidence type="ECO:0000256" key="6">
    <source>
        <dbReference type="ARBA" id="ARBA00022917"/>
    </source>
</evidence>
<evidence type="ECO:0000256" key="9">
    <source>
        <dbReference type="ARBA" id="ARBA00049339"/>
    </source>
</evidence>
<reference evidence="13" key="2">
    <citation type="submission" date="2015-01" db="EMBL/GenBank/DDBJ databases">
        <title>Evolutionary Origins and Diversification of the Mycorrhizal Mutualists.</title>
        <authorList>
            <consortium name="DOE Joint Genome Institute"/>
            <consortium name="Mycorrhizal Genomics Consortium"/>
            <person name="Kohler A."/>
            <person name="Kuo A."/>
            <person name="Nagy L.G."/>
            <person name="Floudas D."/>
            <person name="Copeland A."/>
            <person name="Barry K.W."/>
            <person name="Cichocki N."/>
            <person name="Veneault-Fourrey C."/>
            <person name="LaButti K."/>
            <person name="Lindquist E.A."/>
            <person name="Lipzen A."/>
            <person name="Lundell T."/>
            <person name="Morin E."/>
            <person name="Murat C."/>
            <person name="Riley R."/>
            <person name="Ohm R."/>
            <person name="Sun H."/>
            <person name="Tunlid A."/>
            <person name="Henrissat B."/>
            <person name="Grigoriev I.V."/>
            <person name="Hibbett D.S."/>
            <person name="Martin F."/>
        </authorList>
    </citation>
    <scope>NUCLEOTIDE SEQUENCE [LARGE SCALE GENOMIC DNA]</scope>
    <source>
        <strain evidence="13">F 1598</strain>
    </source>
</reference>
<keyword evidence="6 10" id="KW-0648">Protein biosynthesis</keyword>
<dbReference type="InterPro" id="IPR001278">
    <property type="entry name" value="Arg-tRNA-ligase"/>
</dbReference>
<dbReference type="InterPro" id="IPR008909">
    <property type="entry name" value="DALR_anticod-bd"/>
</dbReference>
<keyword evidence="13" id="KW-1185">Reference proteome</keyword>
<proteinExistence type="inferred from homology"/>
<name>A0A0C3BDN0_PILCF</name>
<evidence type="ECO:0000256" key="2">
    <source>
        <dbReference type="ARBA" id="ARBA00012837"/>
    </source>
</evidence>
<dbReference type="HOGENOM" id="CLU_006406_6_2_1"/>
<keyword evidence="3 10" id="KW-0436">Ligase</keyword>
<dbReference type="Gene3D" id="1.10.730.10">
    <property type="entry name" value="Isoleucyl-tRNA Synthetase, Domain 1"/>
    <property type="match status" value="1"/>
</dbReference>
<keyword evidence="7 10" id="KW-0030">Aminoacyl-tRNA synthetase</keyword>
<feature type="domain" description="DALR anticodon binding" evidence="11">
    <location>
        <begin position="475"/>
        <end position="596"/>
    </location>
</feature>
<evidence type="ECO:0000256" key="7">
    <source>
        <dbReference type="ARBA" id="ARBA00023146"/>
    </source>
</evidence>
<dbReference type="Proteomes" id="UP000054166">
    <property type="component" value="Unassembled WGS sequence"/>
</dbReference>